<gene>
    <name evidence="2" type="ORF">FHS44_000585</name>
</gene>
<keyword evidence="1" id="KW-1133">Transmembrane helix</keyword>
<evidence type="ECO:0008006" key="4">
    <source>
        <dbReference type="Google" id="ProtNLM"/>
    </source>
</evidence>
<organism evidence="2 3">
    <name type="scientific">Streptosporangium saharense</name>
    <dbReference type="NCBI Taxonomy" id="1706840"/>
    <lineage>
        <taxon>Bacteria</taxon>
        <taxon>Bacillati</taxon>
        <taxon>Actinomycetota</taxon>
        <taxon>Actinomycetes</taxon>
        <taxon>Streptosporangiales</taxon>
        <taxon>Streptosporangiaceae</taxon>
        <taxon>Streptosporangium</taxon>
    </lineage>
</organism>
<proteinExistence type="predicted"/>
<dbReference type="Proteomes" id="UP000552644">
    <property type="component" value="Unassembled WGS sequence"/>
</dbReference>
<dbReference type="AlphaFoldDB" id="A0A7W7VKG3"/>
<reference evidence="2 3" key="1">
    <citation type="submission" date="2020-08" db="EMBL/GenBank/DDBJ databases">
        <title>Genomic Encyclopedia of Type Strains, Phase III (KMG-III): the genomes of soil and plant-associated and newly described type strains.</title>
        <authorList>
            <person name="Whitman W."/>
        </authorList>
    </citation>
    <scope>NUCLEOTIDE SEQUENCE [LARGE SCALE GENOMIC DNA]</scope>
    <source>
        <strain evidence="2 3">CECT 8840</strain>
    </source>
</reference>
<feature type="transmembrane region" description="Helical" evidence="1">
    <location>
        <begin position="210"/>
        <end position="231"/>
    </location>
</feature>
<keyword evidence="3" id="KW-1185">Reference proteome</keyword>
<accession>A0A7W7VKG3</accession>
<name>A0A7W7VKG3_9ACTN</name>
<dbReference type="EMBL" id="JACHJP010000001">
    <property type="protein sequence ID" value="MBB4913513.1"/>
    <property type="molecule type" value="Genomic_DNA"/>
</dbReference>
<dbReference type="RefSeq" id="WP_184712279.1">
    <property type="nucleotide sequence ID" value="NZ_JACHJP010000001.1"/>
</dbReference>
<protein>
    <recommendedName>
        <fullName evidence="4">DUF2812 domain-containing protein</fullName>
    </recommendedName>
</protein>
<keyword evidence="1" id="KW-0812">Transmembrane</keyword>
<feature type="transmembrane region" description="Helical" evidence="1">
    <location>
        <begin position="175"/>
        <end position="198"/>
    </location>
</feature>
<evidence type="ECO:0000256" key="1">
    <source>
        <dbReference type="SAM" id="Phobius"/>
    </source>
</evidence>
<sequence length="241" mass="25912">MSGYFERLTTALTGAGMSAERVEATVADLRAYLTESGGDPEEEFGPADELAVELTGASAPPEEGARAWRWTADLFHDVKMLDEYGAQGWEVERVDAKGLFVSVRDPGRAQQWEYRREPRRPGVAALLAPDGWEPCGTWVAFEYYKRPRAASVGPAAELSAPPRAPRRGVFLSPKFYALAAAVLAVEVVILVLLVVVMGVELGESEGLDTLLGLLTGGILSVAAVTAALWLLSRSRGGGRDH</sequence>
<evidence type="ECO:0000313" key="3">
    <source>
        <dbReference type="Proteomes" id="UP000552644"/>
    </source>
</evidence>
<comment type="caution">
    <text evidence="2">The sequence shown here is derived from an EMBL/GenBank/DDBJ whole genome shotgun (WGS) entry which is preliminary data.</text>
</comment>
<evidence type="ECO:0000313" key="2">
    <source>
        <dbReference type="EMBL" id="MBB4913513.1"/>
    </source>
</evidence>
<keyword evidence="1" id="KW-0472">Membrane</keyword>